<reference evidence="1 3" key="2">
    <citation type="journal article" date="2020" name="Int. J. Syst. Evol. Microbiol.">
        <title>Vagococcus xieshaowenii sp. nov., isolated from snow finch (Montifringilla taczanowskii) cloacal content.</title>
        <authorList>
            <person name="Ge Y."/>
            <person name="Yang J."/>
            <person name="Lai X.H."/>
            <person name="Zhang G."/>
            <person name="Jin D."/>
            <person name="Lu S."/>
            <person name="Wang B."/>
            <person name="Huang Y."/>
            <person name="Huang Y."/>
            <person name="Ren Z."/>
            <person name="Zhang X."/>
            <person name="Xu J."/>
        </authorList>
    </citation>
    <scope>NUCLEOTIDE SEQUENCE [LARGE SCALE GENOMIC DNA]</scope>
    <source>
        <strain evidence="1">Personal::cf-49</strain>
        <strain evidence="3">personal::cf-49</strain>
    </source>
</reference>
<evidence type="ECO:0000313" key="2">
    <source>
        <dbReference type="EMBL" id="TFZ40856.1"/>
    </source>
</evidence>
<reference evidence="2 4" key="1">
    <citation type="submission" date="2019-03" db="EMBL/GenBank/DDBJ databases">
        <title>Vagococcus sp. was isolated fron gut of Carduelis flavirostris.</title>
        <authorList>
            <person name="Ge Y."/>
        </authorList>
    </citation>
    <scope>NUCLEOTIDE SEQUENCE [LARGE SCALE GENOMIC DNA]</scope>
    <source>
        <strain evidence="2 4">CF-210</strain>
    </source>
</reference>
<evidence type="ECO:0000313" key="3">
    <source>
        <dbReference type="Proteomes" id="UP000296883"/>
    </source>
</evidence>
<dbReference type="AlphaFoldDB" id="A0AAJ5EES8"/>
<accession>A0AAJ5EES8</accession>
<protein>
    <submittedName>
        <fullName evidence="2">Uncharacterized protein</fullName>
    </submittedName>
</protein>
<dbReference type="EMBL" id="SRHU01000023">
    <property type="protein sequence ID" value="TFZ40856.1"/>
    <property type="molecule type" value="Genomic_DNA"/>
</dbReference>
<sequence>MKFNETVLDIDKLTTDAAYLESALNGLDAFIYDRFSDKKVTQGDISALSGMLVAIRLLAKKHAEEIAEYSMKH</sequence>
<dbReference type="RefSeq" id="WP_135254462.1">
    <property type="nucleotide sequence ID" value="NZ_CP038865.1"/>
</dbReference>
<name>A0AAJ5EES8_9ENTE</name>
<evidence type="ECO:0000313" key="4">
    <source>
        <dbReference type="Proteomes" id="UP000297725"/>
    </source>
</evidence>
<proteinExistence type="predicted"/>
<evidence type="ECO:0000313" key="1">
    <source>
        <dbReference type="EMBL" id="QCA29166.1"/>
    </source>
</evidence>
<organism evidence="2 4">
    <name type="scientific">Vagococcus xieshaowenii</name>
    <dbReference type="NCBI Taxonomy" id="2562451"/>
    <lineage>
        <taxon>Bacteria</taxon>
        <taxon>Bacillati</taxon>
        <taxon>Bacillota</taxon>
        <taxon>Bacilli</taxon>
        <taxon>Lactobacillales</taxon>
        <taxon>Enterococcaceae</taxon>
        <taxon>Vagococcus</taxon>
    </lineage>
</organism>
<dbReference type="Proteomes" id="UP000297725">
    <property type="component" value="Unassembled WGS sequence"/>
</dbReference>
<dbReference type="Proteomes" id="UP000296883">
    <property type="component" value="Chromosome"/>
</dbReference>
<keyword evidence="3" id="KW-1185">Reference proteome</keyword>
<dbReference type="EMBL" id="CP038865">
    <property type="protein sequence ID" value="QCA29166.1"/>
    <property type="molecule type" value="Genomic_DNA"/>
</dbReference>
<gene>
    <name evidence="2" type="ORF">E4031_05590</name>
    <name evidence="1" type="ORF">E4Z98_07500</name>
</gene>